<feature type="compositionally biased region" description="Acidic residues" evidence="1">
    <location>
        <begin position="22"/>
        <end position="31"/>
    </location>
</feature>
<dbReference type="Proteomes" id="UP001057702">
    <property type="component" value="Unassembled WGS sequence"/>
</dbReference>
<accession>A0ABT1PW50</accession>
<organism evidence="2 3">
    <name type="scientific">Streptomyces humicola</name>
    <dbReference type="NCBI Taxonomy" id="2953240"/>
    <lineage>
        <taxon>Bacteria</taxon>
        <taxon>Bacillati</taxon>
        <taxon>Actinomycetota</taxon>
        <taxon>Actinomycetes</taxon>
        <taxon>Kitasatosporales</taxon>
        <taxon>Streptomycetaceae</taxon>
        <taxon>Streptomyces</taxon>
    </lineage>
</organism>
<evidence type="ECO:0000256" key="1">
    <source>
        <dbReference type="SAM" id="MobiDB-lite"/>
    </source>
</evidence>
<reference evidence="2" key="1">
    <citation type="submission" date="2022-06" db="EMBL/GenBank/DDBJ databases">
        <title>Draft genome sequence of Streptomyces sp. RB6PN25 isolated from peat swamp forest in Thailand.</title>
        <authorList>
            <person name="Duangmal K."/>
            <person name="Klaysubun C."/>
        </authorList>
    </citation>
    <scope>NUCLEOTIDE SEQUENCE</scope>
    <source>
        <strain evidence="2">RB6PN25</strain>
    </source>
</reference>
<evidence type="ECO:0000313" key="2">
    <source>
        <dbReference type="EMBL" id="MCQ4081885.1"/>
    </source>
</evidence>
<dbReference type="RefSeq" id="WP_255920790.1">
    <property type="nucleotide sequence ID" value="NZ_JANFNG010000010.1"/>
</dbReference>
<protein>
    <submittedName>
        <fullName evidence="2">Uncharacterized protein</fullName>
    </submittedName>
</protein>
<comment type="caution">
    <text evidence="2">The sequence shown here is derived from an EMBL/GenBank/DDBJ whole genome shotgun (WGS) entry which is preliminary data.</text>
</comment>
<name>A0ABT1PW50_9ACTN</name>
<evidence type="ECO:0000313" key="3">
    <source>
        <dbReference type="Proteomes" id="UP001057702"/>
    </source>
</evidence>
<gene>
    <name evidence="2" type="ORF">NGB36_15020</name>
</gene>
<sequence length="85" mass="8968">MAVPTDLHPFDLDLDLSKPGSDDEYGEYGEFDGDRGYAEQPLTSEPPMAEDVPLTSEPPLATEPALISEPAATGDAGAGVEPTEY</sequence>
<keyword evidence="3" id="KW-1185">Reference proteome</keyword>
<proteinExistence type="predicted"/>
<feature type="region of interest" description="Disordered" evidence="1">
    <location>
        <begin position="1"/>
        <end position="85"/>
    </location>
</feature>
<dbReference type="EMBL" id="JANFNG010000010">
    <property type="protein sequence ID" value="MCQ4081885.1"/>
    <property type="molecule type" value="Genomic_DNA"/>
</dbReference>